<protein>
    <submittedName>
        <fullName evidence="2">Galactosyltransferase N-terminal domain-containing protein</fullName>
    </submittedName>
</protein>
<organism evidence="1 2">
    <name type="scientific">Parascaris equorum</name>
    <name type="common">Equine roundworm</name>
    <dbReference type="NCBI Taxonomy" id="6256"/>
    <lineage>
        <taxon>Eukaryota</taxon>
        <taxon>Metazoa</taxon>
        <taxon>Ecdysozoa</taxon>
        <taxon>Nematoda</taxon>
        <taxon>Chromadorea</taxon>
        <taxon>Rhabditida</taxon>
        <taxon>Spirurina</taxon>
        <taxon>Ascaridomorpha</taxon>
        <taxon>Ascaridoidea</taxon>
        <taxon>Ascarididae</taxon>
        <taxon>Parascaris</taxon>
    </lineage>
</organism>
<sequence length="95" mass="10815">MGKCSIDIAVNAVVFAVFLQNLQYIALFQLGCDYLVMHDVDLLPLNINLSYSYPGIGVVRHISSPQYHPKNYEKIMFRNGMDEKRLTVIHDVSLV</sequence>
<dbReference type="WBParaSite" id="PEQ_0000391101-mRNA-1">
    <property type="protein sequence ID" value="PEQ_0000391101-mRNA-1"/>
    <property type="gene ID" value="PEQ_0000391101"/>
</dbReference>
<dbReference type="AlphaFoldDB" id="A0A914RB57"/>
<reference evidence="2" key="1">
    <citation type="submission" date="2022-11" db="UniProtKB">
        <authorList>
            <consortium name="WormBaseParasite"/>
        </authorList>
    </citation>
    <scope>IDENTIFICATION</scope>
</reference>
<name>A0A914RB57_PAREQ</name>
<dbReference type="Proteomes" id="UP000887564">
    <property type="component" value="Unplaced"/>
</dbReference>
<keyword evidence="1" id="KW-1185">Reference proteome</keyword>
<proteinExistence type="predicted"/>
<dbReference type="InterPro" id="IPR029044">
    <property type="entry name" value="Nucleotide-diphossugar_trans"/>
</dbReference>
<evidence type="ECO:0000313" key="2">
    <source>
        <dbReference type="WBParaSite" id="PEQ_0000391101-mRNA-1"/>
    </source>
</evidence>
<dbReference type="Gene3D" id="3.90.550.10">
    <property type="entry name" value="Spore Coat Polysaccharide Biosynthesis Protein SpsA, Chain A"/>
    <property type="match status" value="1"/>
</dbReference>
<accession>A0A914RB57</accession>
<evidence type="ECO:0000313" key="1">
    <source>
        <dbReference type="Proteomes" id="UP000887564"/>
    </source>
</evidence>